<dbReference type="Pfam" id="PF18477">
    <property type="entry name" value="PIN_9"/>
    <property type="match status" value="1"/>
</dbReference>
<dbReference type="InterPro" id="IPR002716">
    <property type="entry name" value="PIN_dom"/>
</dbReference>
<proteinExistence type="predicted"/>
<dbReference type="CDD" id="cd09879">
    <property type="entry name" value="PIN_VapC_AF0591-like"/>
    <property type="match status" value="1"/>
</dbReference>
<dbReference type="AlphaFoldDB" id="A0A2R7Y7F1"/>
<dbReference type="EMBL" id="NBVN01000002">
    <property type="protein sequence ID" value="PUA33473.1"/>
    <property type="molecule type" value="Genomic_DNA"/>
</dbReference>
<dbReference type="SMART" id="SM00670">
    <property type="entry name" value="PINc"/>
    <property type="match status" value="1"/>
</dbReference>
<dbReference type="Gene3D" id="3.40.50.1010">
    <property type="entry name" value="5'-nuclease"/>
    <property type="match status" value="1"/>
</dbReference>
<reference evidence="2" key="2">
    <citation type="journal article" date="2018" name="Syst. Appl. Microbiol.">
        <title>A new symbiotic nanoarchaeote (Candidatus Nanoclepta minutus) and its host (Zestosphaera tikiterensis gen. nov., sp. nov.) from a New Zealand hot spring.</title>
        <authorList>
            <person name="St John E."/>
            <person name="Liu Y."/>
            <person name="Podar M."/>
            <person name="Stott M.B."/>
            <person name="Meneghin J."/>
            <person name="Chen Z."/>
            <person name="Lagutin K."/>
            <person name="Mitchell K."/>
            <person name="Reysenbach A.L."/>
        </authorList>
    </citation>
    <scope>NUCLEOTIDE SEQUENCE [LARGE SCALE GENOMIC DNA]</scope>
    <source>
        <strain evidence="2">NZ3</strain>
    </source>
</reference>
<dbReference type="SUPFAM" id="SSF88723">
    <property type="entry name" value="PIN domain-like"/>
    <property type="match status" value="1"/>
</dbReference>
<sequence length="134" mass="15454">MKFCKVLLDTSAFLLVAEGIDLLDELNRVLECEGIELYTLQEVVKELRNIAGSRASRKSPAATIALDYIFRKNKVKVIPSDVEFHTADEAIIDFTKANNDFIVVTLDRRLKKTLKSMNVKVLTWWYSRRRFSRA</sequence>
<dbReference type="InterPro" id="IPR029060">
    <property type="entry name" value="PIN-like_dom_sf"/>
</dbReference>
<dbReference type="InterPro" id="IPR041120">
    <property type="entry name" value="PIN_9"/>
</dbReference>
<name>A0A2R7Y7F1_9CREN</name>
<gene>
    <name evidence="2" type="ORF">B7O98_03390</name>
</gene>
<evidence type="ECO:0000313" key="2">
    <source>
        <dbReference type="EMBL" id="PUA33473.1"/>
    </source>
</evidence>
<comment type="caution">
    <text evidence="2">The sequence shown here is derived from an EMBL/GenBank/DDBJ whole genome shotgun (WGS) entry which is preliminary data.</text>
</comment>
<dbReference type="Proteomes" id="UP000244093">
    <property type="component" value="Unassembled WGS sequence"/>
</dbReference>
<evidence type="ECO:0000259" key="1">
    <source>
        <dbReference type="SMART" id="SM00670"/>
    </source>
</evidence>
<feature type="domain" description="PIN" evidence="1">
    <location>
        <begin position="4"/>
        <end position="112"/>
    </location>
</feature>
<reference evidence="2" key="1">
    <citation type="submission" date="2017-04" db="EMBL/GenBank/DDBJ databases">
        <authorList>
            <person name="Afonso C.L."/>
            <person name="Miller P.J."/>
            <person name="Scott M.A."/>
            <person name="Spackman E."/>
            <person name="Goraichik I."/>
            <person name="Dimitrov K.M."/>
            <person name="Suarez D.L."/>
            <person name="Swayne D.E."/>
        </authorList>
    </citation>
    <scope>NUCLEOTIDE SEQUENCE</scope>
    <source>
        <strain evidence="2">NZ3</strain>
    </source>
</reference>
<accession>A0A2R7Y7F1</accession>
<protein>
    <recommendedName>
        <fullName evidence="1">PIN domain-containing protein</fullName>
    </recommendedName>
</protein>
<organism evidence="2 3">
    <name type="scientific">Zestosphaera tikiterensis</name>
    <dbReference type="NCBI Taxonomy" id="1973259"/>
    <lineage>
        <taxon>Archaea</taxon>
        <taxon>Thermoproteota</taxon>
        <taxon>Thermoprotei</taxon>
        <taxon>Desulfurococcales</taxon>
        <taxon>Desulfurococcaceae</taxon>
        <taxon>Zestosphaera</taxon>
    </lineage>
</organism>
<evidence type="ECO:0000313" key="3">
    <source>
        <dbReference type="Proteomes" id="UP000244093"/>
    </source>
</evidence>